<gene>
    <name evidence="2" type="ORF">Pma05_74330</name>
</gene>
<dbReference type="InterPro" id="IPR006121">
    <property type="entry name" value="HMA_dom"/>
</dbReference>
<evidence type="ECO:0000313" key="2">
    <source>
        <dbReference type="EMBL" id="GIH00861.1"/>
    </source>
</evidence>
<sequence>MSNSITYHLLVVGLENAVDAALVTAKLEEVPGVYYAHASAQAGRCVVDADGDTCDPTQLTTVLALAGYPAEVEY</sequence>
<evidence type="ECO:0000259" key="1">
    <source>
        <dbReference type="PROSITE" id="PS50846"/>
    </source>
</evidence>
<keyword evidence="3" id="KW-1185">Reference proteome</keyword>
<organism evidence="2 3">
    <name type="scientific">Plantactinospora mayteni</name>
    <dbReference type="NCBI Taxonomy" id="566021"/>
    <lineage>
        <taxon>Bacteria</taxon>
        <taxon>Bacillati</taxon>
        <taxon>Actinomycetota</taxon>
        <taxon>Actinomycetes</taxon>
        <taxon>Micromonosporales</taxon>
        <taxon>Micromonosporaceae</taxon>
        <taxon>Plantactinospora</taxon>
    </lineage>
</organism>
<protein>
    <recommendedName>
        <fullName evidence="1">HMA domain-containing protein</fullName>
    </recommendedName>
</protein>
<dbReference type="EMBL" id="BONX01000058">
    <property type="protein sequence ID" value="GIH00861.1"/>
    <property type="molecule type" value="Genomic_DNA"/>
</dbReference>
<reference evidence="2 3" key="1">
    <citation type="submission" date="2021-01" db="EMBL/GenBank/DDBJ databases">
        <title>Whole genome shotgun sequence of Plantactinospora mayteni NBRC 109088.</title>
        <authorList>
            <person name="Komaki H."/>
            <person name="Tamura T."/>
        </authorList>
    </citation>
    <scope>NUCLEOTIDE SEQUENCE [LARGE SCALE GENOMIC DNA]</scope>
    <source>
        <strain evidence="2 3">NBRC 109088</strain>
    </source>
</reference>
<dbReference type="Gene3D" id="3.30.70.100">
    <property type="match status" value="1"/>
</dbReference>
<comment type="caution">
    <text evidence="2">The sequence shown here is derived from an EMBL/GenBank/DDBJ whole genome shotgun (WGS) entry which is preliminary data.</text>
</comment>
<name>A0ABQ4F1S2_9ACTN</name>
<dbReference type="RefSeq" id="WP_203862149.1">
    <property type="nucleotide sequence ID" value="NZ_BAAAZQ010000018.1"/>
</dbReference>
<accession>A0ABQ4F1S2</accession>
<dbReference type="InterPro" id="IPR036163">
    <property type="entry name" value="HMA_dom_sf"/>
</dbReference>
<dbReference type="SUPFAM" id="SSF55008">
    <property type="entry name" value="HMA, heavy metal-associated domain"/>
    <property type="match status" value="1"/>
</dbReference>
<feature type="domain" description="HMA" evidence="1">
    <location>
        <begin position="5"/>
        <end position="71"/>
    </location>
</feature>
<evidence type="ECO:0000313" key="3">
    <source>
        <dbReference type="Proteomes" id="UP000621500"/>
    </source>
</evidence>
<dbReference type="PROSITE" id="PS50846">
    <property type="entry name" value="HMA_2"/>
    <property type="match status" value="1"/>
</dbReference>
<proteinExistence type="predicted"/>
<dbReference type="Proteomes" id="UP000621500">
    <property type="component" value="Unassembled WGS sequence"/>
</dbReference>